<dbReference type="PRINTS" id="PR00379">
    <property type="entry name" value="INTEIN"/>
</dbReference>
<sequence>MYPSSVRDRARALRAQGRTWSEVSRLLGVNRSTLRSWESAPELSDCPRPAVERALPHDERLAQAYAALLGYYLGDGCISRFRRSTVLRVSCDNLYPGIIDDVEALMLSVHPHRSVFRVPAPGCTVVQQGWRHWPCLFPQHGQGRKHERSIGLEPWQLAVVAEHPGPLLRGLFHSDGCRVRNWARQPVAGELKRYDYPRWQFVNASADIRELCCWALDLVDVAWRQSAPRTISVSRREAVASLDALIGLKR</sequence>
<keyword evidence="2" id="KW-1185">Reference proteome</keyword>
<name>A0ABP8WYM1_9ACTN</name>
<dbReference type="InterPro" id="IPR006142">
    <property type="entry name" value="INTEIN"/>
</dbReference>
<gene>
    <name evidence="1" type="ORF">GCM10023226_40050</name>
</gene>
<proteinExistence type="predicted"/>
<dbReference type="EMBL" id="BAABIM010000005">
    <property type="protein sequence ID" value="GAA4697582.1"/>
    <property type="molecule type" value="Genomic_DNA"/>
</dbReference>
<organism evidence="1 2">
    <name type="scientific">Nocardioides nanhaiensis</name>
    <dbReference type="NCBI Taxonomy" id="1476871"/>
    <lineage>
        <taxon>Bacteria</taxon>
        <taxon>Bacillati</taxon>
        <taxon>Actinomycetota</taxon>
        <taxon>Actinomycetes</taxon>
        <taxon>Propionibacteriales</taxon>
        <taxon>Nocardioidaceae</taxon>
        <taxon>Nocardioides</taxon>
    </lineage>
</organism>
<evidence type="ECO:0000313" key="1">
    <source>
        <dbReference type="EMBL" id="GAA4697582.1"/>
    </source>
</evidence>
<dbReference type="RefSeq" id="WP_345271673.1">
    <property type="nucleotide sequence ID" value="NZ_BAABIM010000005.1"/>
</dbReference>
<comment type="caution">
    <text evidence="1">The sequence shown here is derived from an EMBL/GenBank/DDBJ whole genome shotgun (WGS) entry which is preliminary data.</text>
</comment>
<dbReference type="InterPro" id="IPR027434">
    <property type="entry name" value="Homing_endonucl"/>
</dbReference>
<reference evidence="2" key="1">
    <citation type="journal article" date="2019" name="Int. J. Syst. Evol. Microbiol.">
        <title>The Global Catalogue of Microorganisms (GCM) 10K type strain sequencing project: providing services to taxonomists for standard genome sequencing and annotation.</title>
        <authorList>
            <consortium name="The Broad Institute Genomics Platform"/>
            <consortium name="The Broad Institute Genome Sequencing Center for Infectious Disease"/>
            <person name="Wu L."/>
            <person name="Ma J."/>
        </authorList>
    </citation>
    <scope>NUCLEOTIDE SEQUENCE [LARGE SCALE GENOMIC DNA]</scope>
    <source>
        <strain evidence="2">JCM 18127</strain>
    </source>
</reference>
<accession>A0ABP8WYM1</accession>
<evidence type="ECO:0000313" key="2">
    <source>
        <dbReference type="Proteomes" id="UP001500621"/>
    </source>
</evidence>
<protein>
    <recommendedName>
        <fullName evidence="3">Transcriptional regulator</fullName>
    </recommendedName>
</protein>
<evidence type="ECO:0008006" key="3">
    <source>
        <dbReference type="Google" id="ProtNLM"/>
    </source>
</evidence>
<dbReference type="Gene3D" id="3.10.28.10">
    <property type="entry name" value="Homing endonucleases"/>
    <property type="match status" value="1"/>
</dbReference>
<dbReference type="Proteomes" id="UP001500621">
    <property type="component" value="Unassembled WGS sequence"/>
</dbReference>